<comment type="caution">
    <text evidence="2">The sequence shown here is derived from an EMBL/GenBank/DDBJ whole genome shotgun (WGS) entry which is preliminary data.</text>
</comment>
<dbReference type="Proteomes" id="UP000436088">
    <property type="component" value="Unassembled WGS sequence"/>
</dbReference>
<protein>
    <submittedName>
        <fullName evidence="2">UDP-Glycosyltransferase superfamily protein isoform 1</fullName>
    </submittedName>
</protein>
<feature type="domain" description="LRAT" evidence="1">
    <location>
        <begin position="1"/>
        <end position="140"/>
    </location>
</feature>
<evidence type="ECO:0000313" key="2">
    <source>
        <dbReference type="EMBL" id="KAE8680627.1"/>
    </source>
</evidence>
<dbReference type="GO" id="GO:0016740">
    <property type="term" value="F:transferase activity"/>
    <property type="evidence" value="ECO:0007669"/>
    <property type="project" value="UniProtKB-KW"/>
</dbReference>
<dbReference type="InterPro" id="IPR007053">
    <property type="entry name" value="LRAT_dom"/>
</dbReference>
<sequence length="228" mass="24092">MSAGIYVGNDTVIHFTRRGQEVGTGTVLDLLLVSSGPARSQLHCPTCTPPEEGNGVVSSCLNCFLAGGILYRFEYAVSPALFIAKARGGTCTLAVSDPDDLVVHRAKYLLENGFGCYNVFKNNCEDFTIYCKTGLLVLDQSTIGHSGQAISIIGGPLSAVMSTPLRLVTTNIYGMAATAVGVYCASRYAADIGMRRDAVKVSVEDLTARLATGLLQVIEPQLLAAPAH</sequence>
<dbReference type="PANTHER" id="PTHR46137">
    <property type="entry name" value="OS05G0310600 PROTEIN"/>
    <property type="match status" value="1"/>
</dbReference>
<evidence type="ECO:0000313" key="3">
    <source>
        <dbReference type="Proteomes" id="UP000436088"/>
    </source>
</evidence>
<evidence type="ECO:0000259" key="1">
    <source>
        <dbReference type="PROSITE" id="PS51934"/>
    </source>
</evidence>
<keyword evidence="3" id="KW-1185">Reference proteome</keyword>
<accession>A0A6A2YMT7</accession>
<organism evidence="2 3">
    <name type="scientific">Hibiscus syriacus</name>
    <name type="common">Rose of Sharon</name>
    <dbReference type="NCBI Taxonomy" id="106335"/>
    <lineage>
        <taxon>Eukaryota</taxon>
        <taxon>Viridiplantae</taxon>
        <taxon>Streptophyta</taxon>
        <taxon>Embryophyta</taxon>
        <taxon>Tracheophyta</taxon>
        <taxon>Spermatophyta</taxon>
        <taxon>Magnoliopsida</taxon>
        <taxon>eudicotyledons</taxon>
        <taxon>Gunneridae</taxon>
        <taxon>Pentapetalae</taxon>
        <taxon>rosids</taxon>
        <taxon>malvids</taxon>
        <taxon>Malvales</taxon>
        <taxon>Malvaceae</taxon>
        <taxon>Malvoideae</taxon>
        <taxon>Hibiscus</taxon>
    </lineage>
</organism>
<dbReference type="PANTHER" id="PTHR46137:SF4">
    <property type="entry name" value="PROTEIN LEAD-SENSITIVE 1"/>
    <property type="match status" value="1"/>
</dbReference>
<proteinExistence type="predicted"/>
<dbReference type="PROSITE" id="PS51934">
    <property type="entry name" value="LRAT"/>
    <property type="match status" value="1"/>
</dbReference>
<reference evidence="2" key="1">
    <citation type="submission" date="2019-09" db="EMBL/GenBank/DDBJ databases">
        <title>Draft genome information of white flower Hibiscus syriacus.</title>
        <authorList>
            <person name="Kim Y.-M."/>
        </authorList>
    </citation>
    <scope>NUCLEOTIDE SEQUENCE [LARGE SCALE GENOMIC DNA]</scope>
    <source>
        <strain evidence="2">YM2019G1</strain>
    </source>
</reference>
<dbReference type="Pfam" id="PF04970">
    <property type="entry name" value="LRAT"/>
    <property type="match status" value="1"/>
</dbReference>
<gene>
    <name evidence="2" type="ORF">F3Y22_tig00111377pilonHSYRG00076</name>
</gene>
<dbReference type="EMBL" id="VEPZ02001322">
    <property type="protein sequence ID" value="KAE8680627.1"/>
    <property type="molecule type" value="Genomic_DNA"/>
</dbReference>
<dbReference type="AlphaFoldDB" id="A0A6A2YMT7"/>
<dbReference type="Gene3D" id="3.90.1720.10">
    <property type="entry name" value="endopeptidase domain like (from Nostoc punctiforme)"/>
    <property type="match status" value="1"/>
</dbReference>
<name>A0A6A2YMT7_HIBSY</name>